<dbReference type="Pfam" id="PF17674">
    <property type="entry name" value="HHH_9"/>
    <property type="match status" value="1"/>
</dbReference>
<evidence type="ECO:0000256" key="1">
    <source>
        <dbReference type="ARBA" id="ARBA00022763"/>
    </source>
</evidence>
<dbReference type="Pfam" id="PF09371">
    <property type="entry name" value="Tex_N"/>
    <property type="match status" value="1"/>
</dbReference>
<dbReference type="InterPro" id="IPR012337">
    <property type="entry name" value="RNaseH-like_sf"/>
</dbReference>
<dbReference type="InterPro" id="IPR044146">
    <property type="entry name" value="S1_Tex"/>
</dbReference>
<dbReference type="PANTHER" id="PTHR10724">
    <property type="entry name" value="30S RIBOSOMAL PROTEIN S1"/>
    <property type="match status" value="1"/>
</dbReference>
<dbReference type="FunFam" id="1.10.150.310:FF:000001">
    <property type="entry name" value="RNA-binding transcriptional accessory protein"/>
    <property type="match status" value="1"/>
</dbReference>
<dbReference type="InterPro" id="IPR012340">
    <property type="entry name" value="NA-bd_OB-fold"/>
</dbReference>
<dbReference type="InterPro" id="IPR023319">
    <property type="entry name" value="Tex-like_HTH_dom_sf"/>
</dbReference>
<evidence type="ECO:0000313" key="8">
    <source>
        <dbReference type="EMBL" id="GJD87782.1"/>
    </source>
</evidence>
<name>A0AAV4ZHX1_9HYPH</name>
<dbReference type="SUPFAM" id="SSF50249">
    <property type="entry name" value="Nucleic acid-binding proteins"/>
    <property type="match status" value="1"/>
</dbReference>
<evidence type="ECO:0000256" key="5">
    <source>
        <dbReference type="ARBA" id="ARBA00035517"/>
    </source>
</evidence>
<dbReference type="GO" id="GO:0006281">
    <property type="term" value="P:DNA repair"/>
    <property type="evidence" value="ECO:0007669"/>
    <property type="project" value="UniProtKB-KW"/>
</dbReference>
<comment type="caution">
    <text evidence="8">The sequence shown here is derived from an EMBL/GenBank/DDBJ whole genome shotgun (WGS) entry which is preliminary data.</text>
</comment>
<dbReference type="GO" id="GO:0003729">
    <property type="term" value="F:mRNA binding"/>
    <property type="evidence" value="ECO:0007669"/>
    <property type="project" value="TreeGrafter"/>
</dbReference>
<dbReference type="InterPro" id="IPR003029">
    <property type="entry name" value="S1_domain"/>
</dbReference>
<accession>A0AAV4ZHX1</accession>
<keyword evidence="1" id="KW-0227">DNA damage</keyword>
<dbReference type="SUPFAM" id="SSF47781">
    <property type="entry name" value="RuvA domain 2-like"/>
    <property type="match status" value="2"/>
</dbReference>
<dbReference type="EMBL" id="BPQO01000004">
    <property type="protein sequence ID" value="GJD87782.1"/>
    <property type="molecule type" value="Genomic_DNA"/>
</dbReference>
<dbReference type="Pfam" id="PF16921">
    <property type="entry name" value="Tex_YqgF"/>
    <property type="match status" value="1"/>
</dbReference>
<dbReference type="Pfam" id="PF22706">
    <property type="entry name" value="Tex_central_region"/>
    <property type="match status" value="1"/>
</dbReference>
<dbReference type="CDD" id="cd05685">
    <property type="entry name" value="S1_Tex"/>
    <property type="match status" value="1"/>
</dbReference>
<dbReference type="FunFam" id="2.40.50.140:FF:000051">
    <property type="entry name" value="RNA-binding transcriptional accessory protein"/>
    <property type="match status" value="1"/>
</dbReference>
<dbReference type="InterPro" id="IPR003583">
    <property type="entry name" value="Hlx-hairpin-Hlx_DNA-bd_motif"/>
</dbReference>
<dbReference type="InterPro" id="IPR018974">
    <property type="entry name" value="Tex-like_N"/>
</dbReference>
<dbReference type="InterPro" id="IPR023323">
    <property type="entry name" value="Tex-like_dom_sf"/>
</dbReference>
<organism evidence="8 9">
    <name type="scientific">Methylobacterium hispanicum</name>
    <dbReference type="NCBI Taxonomy" id="270350"/>
    <lineage>
        <taxon>Bacteria</taxon>
        <taxon>Pseudomonadati</taxon>
        <taxon>Pseudomonadota</taxon>
        <taxon>Alphaproteobacteria</taxon>
        <taxon>Hyphomicrobiales</taxon>
        <taxon>Methylobacteriaceae</taxon>
        <taxon>Methylobacterium</taxon>
    </lineage>
</organism>
<dbReference type="InterPro" id="IPR037027">
    <property type="entry name" value="YqgF/RNaseH-like_dom_sf"/>
</dbReference>
<evidence type="ECO:0000256" key="2">
    <source>
        <dbReference type="ARBA" id="ARBA00023204"/>
    </source>
</evidence>
<dbReference type="Gene3D" id="3.30.420.140">
    <property type="entry name" value="YqgF/RNase H-like domain"/>
    <property type="match status" value="1"/>
</dbReference>
<evidence type="ECO:0000313" key="9">
    <source>
        <dbReference type="Proteomes" id="UP001055247"/>
    </source>
</evidence>
<dbReference type="InterPro" id="IPR010994">
    <property type="entry name" value="RuvA_2-like"/>
</dbReference>
<dbReference type="FunFam" id="3.30.420.140:FF:000001">
    <property type="entry name" value="RNA-binding transcriptional accessory protein"/>
    <property type="match status" value="1"/>
</dbReference>
<feature type="region of interest" description="Disordered" evidence="6">
    <location>
        <begin position="727"/>
        <end position="775"/>
    </location>
</feature>
<dbReference type="RefSeq" id="WP_238229775.1">
    <property type="nucleotide sequence ID" value="NZ_BPQO01000004.1"/>
</dbReference>
<dbReference type="AlphaFoldDB" id="A0AAV4ZHX1"/>
<dbReference type="SUPFAM" id="SSF53098">
    <property type="entry name" value="Ribonuclease H-like"/>
    <property type="match status" value="1"/>
</dbReference>
<dbReference type="InterPro" id="IPR055179">
    <property type="entry name" value="Tex-like_central_region"/>
</dbReference>
<reference evidence="8" key="2">
    <citation type="submission" date="2021-08" db="EMBL/GenBank/DDBJ databases">
        <authorList>
            <person name="Tani A."/>
            <person name="Ola A."/>
            <person name="Ogura Y."/>
            <person name="Katsura K."/>
            <person name="Hayashi T."/>
        </authorList>
    </citation>
    <scope>NUCLEOTIDE SEQUENCE</scope>
    <source>
        <strain evidence="8">DSM 16372</strain>
    </source>
</reference>
<dbReference type="Proteomes" id="UP001055247">
    <property type="component" value="Unassembled WGS sequence"/>
</dbReference>
<dbReference type="SMART" id="SM00316">
    <property type="entry name" value="S1"/>
    <property type="match status" value="1"/>
</dbReference>
<dbReference type="InterPro" id="IPR050437">
    <property type="entry name" value="Ribos_protein_bS1-like"/>
</dbReference>
<gene>
    <name evidence="8" type="primary">yhgF_1</name>
    <name evidence="8" type="ORF">BHAOGJBA_1287</name>
</gene>
<reference evidence="8" key="1">
    <citation type="journal article" date="2016" name="Front. Microbiol.">
        <title>Genome Sequence of the Piezophilic, Mesophilic Sulfate-Reducing Bacterium Desulfovibrio indicus J2T.</title>
        <authorList>
            <person name="Cao J."/>
            <person name="Maignien L."/>
            <person name="Shao Z."/>
            <person name="Alain K."/>
            <person name="Jebbar M."/>
        </authorList>
    </citation>
    <scope>NUCLEOTIDE SEQUENCE</scope>
    <source>
        <strain evidence="8">DSM 16372</strain>
    </source>
</reference>
<dbReference type="Gene3D" id="2.40.50.140">
    <property type="entry name" value="Nucleic acid-binding proteins"/>
    <property type="match status" value="1"/>
</dbReference>
<evidence type="ECO:0000256" key="3">
    <source>
        <dbReference type="ARBA" id="ARBA00025604"/>
    </source>
</evidence>
<comment type="function">
    <text evidence="3">Binds mRNA; thus facilitating recognition of the initiation point. It is needed to translate mRNA with a short Shine-Dalgarno (SD) purine-rich sequence.</text>
</comment>
<keyword evidence="9" id="KW-1185">Reference proteome</keyword>
<dbReference type="GO" id="GO:0005829">
    <property type="term" value="C:cytosol"/>
    <property type="evidence" value="ECO:0007669"/>
    <property type="project" value="TreeGrafter"/>
</dbReference>
<dbReference type="GO" id="GO:0003735">
    <property type="term" value="F:structural constituent of ribosome"/>
    <property type="evidence" value="ECO:0007669"/>
    <property type="project" value="TreeGrafter"/>
</dbReference>
<dbReference type="Gene3D" id="1.10.10.650">
    <property type="entry name" value="RuvA domain 2-like"/>
    <property type="match status" value="1"/>
</dbReference>
<dbReference type="InterPro" id="IPR032639">
    <property type="entry name" value="Tex_YqgF"/>
</dbReference>
<dbReference type="Pfam" id="PF00575">
    <property type="entry name" value="S1"/>
    <property type="match status" value="1"/>
</dbReference>
<dbReference type="GO" id="GO:0006412">
    <property type="term" value="P:translation"/>
    <property type="evidence" value="ECO:0007669"/>
    <property type="project" value="TreeGrafter"/>
</dbReference>
<sequence length="775" mass="83566">MKSVNQLIARELGVREAQVAAAVDLLDGGSTVPFIARYRKEATGSLDDAQLRRLEERLGYLRELQDRREAVVESIRSQGKMTPELAVAIASADTKARLEDVYLPYKPKRRSKAQTAREAGLGPLAEGLLGRPEIDPRQAAQAFVSEAKGIASVDEALDGAKAILTERFAEDADLVGRLREDFWREGKAVSRVREGKEAAGAKFSDYFEWNEPLDRMPSHRILALFRGEKEEILELELAAEGEDSAPGAPGPFELAVCGRHGIAAKGRAGDRWLLDAVRWAWRTRIRSGIKLDLRTRLFEKAEDEAVKVFAGNLKDLLLAAPAGGRATMGLDPGYRNGVKVAVVDRTGKVVAVATTFPHEPQRRWQETVRILGQLCRLHRVELIAVGNGTASRETDKLAAEIVAANPELRISKVMVSEAGASVYSASEIASRELPGLDVSHRGAASIARRLQDPLAELVKIDPKAIGVGQYQHDVSEYKLTRSLAAVVEDAVNAVGVDVNTASAALLAQVSGLGEAVAASIVSHRDVNGPFRTRSALKDVPGLGPKTFELAAGFLRIQGGDDPLDRSGVHPEAYPVVRRILEAVKSDIEVLVGDAAALRKLSPASFADARFGIPTVCDIIAELEKPGRDPRPAFKTATFKEGVEKITDLRPGMQLEGVVTNVAAFGAFVDIGVHQDGLVHVSAMSKRRIASPSEVVKAGDVVRVLVTAVDVPRQRVSLSMRLDDPIDRTAPANGLRPGVGRIDPKHMQSKPAQGADRGGAFADAFRKAASQPVRRV</sequence>
<proteinExistence type="predicted"/>
<dbReference type="InterPro" id="IPR041692">
    <property type="entry name" value="HHH_9"/>
</dbReference>
<protein>
    <recommendedName>
        <fullName evidence="4">Small ribosomal subunit protein bS1</fullName>
    </recommendedName>
    <alternativeName>
        <fullName evidence="5">30S ribosomal protein S1</fullName>
    </alternativeName>
</protein>
<dbReference type="PROSITE" id="PS50126">
    <property type="entry name" value="S1"/>
    <property type="match status" value="1"/>
</dbReference>
<dbReference type="InterPro" id="IPR006641">
    <property type="entry name" value="YqgF/RNaseH-like_dom"/>
</dbReference>
<dbReference type="SMART" id="SM00278">
    <property type="entry name" value="HhH1"/>
    <property type="match status" value="2"/>
</dbReference>
<dbReference type="SMART" id="SM00732">
    <property type="entry name" value="YqgFc"/>
    <property type="match status" value="1"/>
</dbReference>
<feature type="domain" description="S1 motif" evidence="7">
    <location>
        <begin position="651"/>
        <end position="720"/>
    </location>
</feature>
<evidence type="ECO:0000256" key="4">
    <source>
        <dbReference type="ARBA" id="ARBA00035293"/>
    </source>
</evidence>
<feature type="compositionally biased region" description="Low complexity" evidence="6">
    <location>
        <begin position="753"/>
        <end position="762"/>
    </location>
</feature>
<dbReference type="PANTHER" id="PTHR10724:SF10">
    <property type="entry name" value="S1 RNA-BINDING DOMAIN-CONTAINING PROTEIN 1"/>
    <property type="match status" value="1"/>
</dbReference>
<dbReference type="Gene3D" id="1.10.150.310">
    <property type="entry name" value="Tex RuvX-like domain-like"/>
    <property type="match status" value="1"/>
</dbReference>
<dbReference type="FunFam" id="1.10.10.650:FF:000001">
    <property type="entry name" value="S1 RNA-binding domain 1"/>
    <property type="match status" value="1"/>
</dbReference>
<keyword evidence="2" id="KW-0234">DNA repair</keyword>
<dbReference type="SUPFAM" id="SSF158832">
    <property type="entry name" value="Tex N-terminal region-like"/>
    <property type="match status" value="1"/>
</dbReference>
<dbReference type="Gene3D" id="1.10.3500.10">
    <property type="entry name" value="Tex N-terminal region-like"/>
    <property type="match status" value="1"/>
</dbReference>
<evidence type="ECO:0000259" key="7">
    <source>
        <dbReference type="PROSITE" id="PS50126"/>
    </source>
</evidence>
<dbReference type="GO" id="GO:0003677">
    <property type="term" value="F:DNA binding"/>
    <property type="evidence" value="ECO:0007669"/>
    <property type="project" value="InterPro"/>
</dbReference>
<dbReference type="Pfam" id="PF12836">
    <property type="entry name" value="HHH_3"/>
    <property type="match status" value="1"/>
</dbReference>
<evidence type="ECO:0000256" key="6">
    <source>
        <dbReference type="SAM" id="MobiDB-lite"/>
    </source>
</evidence>